<evidence type="ECO:0000259" key="2">
    <source>
        <dbReference type="Pfam" id="PF01755"/>
    </source>
</evidence>
<dbReference type="Pfam" id="PF01755">
    <property type="entry name" value="Glyco_transf_25"/>
    <property type="match status" value="1"/>
</dbReference>
<feature type="domain" description="Glycosyl transferase family 25" evidence="2">
    <location>
        <begin position="52"/>
        <end position="241"/>
    </location>
</feature>
<dbReference type="Proteomes" id="UP000001876">
    <property type="component" value="Unassembled WGS sequence"/>
</dbReference>
<dbReference type="RefSeq" id="XP_003061933.1">
    <property type="nucleotide sequence ID" value="XM_003061887.1"/>
</dbReference>
<dbReference type="GO" id="GO:0016740">
    <property type="term" value="F:transferase activity"/>
    <property type="evidence" value="ECO:0007669"/>
    <property type="project" value="UniProtKB-KW"/>
</dbReference>
<feature type="chain" id="PRO_5002912252" evidence="1">
    <location>
        <begin position="25"/>
        <end position="354"/>
    </location>
</feature>
<evidence type="ECO:0000313" key="3">
    <source>
        <dbReference type="EMBL" id="EEH53645.1"/>
    </source>
</evidence>
<accession>C1N2T8</accession>
<reference evidence="3 4" key="1">
    <citation type="journal article" date="2009" name="Science">
        <title>Green evolution and dynamic adaptations revealed by genomes of the marine picoeukaryotes Micromonas.</title>
        <authorList>
            <person name="Worden A.Z."/>
            <person name="Lee J.H."/>
            <person name="Mock T."/>
            <person name="Rouze P."/>
            <person name="Simmons M.P."/>
            <person name="Aerts A.L."/>
            <person name="Allen A.E."/>
            <person name="Cuvelier M.L."/>
            <person name="Derelle E."/>
            <person name="Everett M.V."/>
            <person name="Foulon E."/>
            <person name="Grimwood J."/>
            <person name="Gundlach H."/>
            <person name="Henrissat B."/>
            <person name="Napoli C."/>
            <person name="McDonald S.M."/>
            <person name="Parker M.S."/>
            <person name="Rombauts S."/>
            <person name="Salamov A."/>
            <person name="Von Dassow P."/>
            <person name="Badger J.H."/>
            <person name="Coutinho P.M."/>
            <person name="Demir E."/>
            <person name="Dubchak I."/>
            <person name="Gentemann C."/>
            <person name="Eikrem W."/>
            <person name="Gready J.E."/>
            <person name="John U."/>
            <person name="Lanier W."/>
            <person name="Lindquist E.A."/>
            <person name="Lucas S."/>
            <person name="Mayer K.F."/>
            <person name="Moreau H."/>
            <person name="Not F."/>
            <person name="Otillar R."/>
            <person name="Panaud O."/>
            <person name="Pangilinan J."/>
            <person name="Paulsen I."/>
            <person name="Piegu B."/>
            <person name="Poliakov A."/>
            <person name="Robbens S."/>
            <person name="Schmutz J."/>
            <person name="Toulza E."/>
            <person name="Wyss T."/>
            <person name="Zelensky A."/>
            <person name="Zhou K."/>
            <person name="Armbrust E.V."/>
            <person name="Bhattacharya D."/>
            <person name="Goodenough U.W."/>
            <person name="Van de Peer Y."/>
            <person name="Grigoriev I.V."/>
        </authorList>
    </citation>
    <scope>NUCLEOTIDE SEQUENCE [LARGE SCALE GENOMIC DNA]</scope>
    <source>
        <strain evidence="3 4">CCMP1545</strain>
    </source>
</reference>
<organism evidence="4">
    <name type="scientific">Micromonas pusilla (strain CCMP1545)</name>
    <name type="common">Picoplanktonic green alga</name>
    <dbReference type="NCBI Taxonomy" id="564608"/>
    <lineage>
        <taxon>Eukaryota</taxon>
        <taxon>Viridiplantae</taxon>
        <taxon>Chlorophyta</taxon>
        <taxon>Mamiellophyceae</taxon>
        <taxon>Mamiellales</taxon>
        <taxon>Mamiellaceae</taxon>
        <taxon>Micromonas</taxon>
    </lineage>
</organism>
<dbReference type="InterPro" id="IPR002654">
    <property type="entry name" value="Glyco_trans_25"/>
</dbReference>
<keyword evidence="4" id="KW-1185">Reference proteome</keyword>
<evidence type="ECO:0000313" key="4">
    <source>
        <dbReference type="Proteomes" id="UP000001876"/>
    </source>
</evidence>
<evidence type="ECO:0000256" key="1">
    <source>
        <dbReference type="SAM" id="SignalP"/>
    </source>
</evidence>
<dbReference type="KEGG" id="mpp:MICPUCDRAFT_51652"/>
<keyword evidence="3" id="KW-0808">Transferase</keyword>
<keyword evidence="1" id="KW-0732">Signal</keyword>
<dbReference type="CDD" id="cd06532">
    <property type="entry name" value="Glyco_transf_25"/>
    <property type="match status" value="1"/>
</dbReference>
<gene>
    <name evidence="3" type="ORF">MICPUCDRAFT_51652</name>
</gene>
<sequence>MRRVLHHAVLALCALACAASEASGARDLDDETTSAPVKIFVVSVLDDPVGQARLARLRSSLSSVAFEVVPAVDVRKTPERELRDIRRRVDGRRFEEINRRRVSLAEVGCSLSHLRAYETMLESNHDAAIFLEDDAIPMNGALDDFTAWYETLPKDWAVVRLDHRARHWACHSPGAGEACENALKPVVVDPSSPRAHARSFSYVNDTSMSQIYGSYAYLASRETVEHWLWHAYPVAVTSDRLIQRTPPGKKQLLVHPPPFGHDDEQKDEDSMMWDRMATFMSGEGGEVDNLAGRHLICGVDVKTGAGGTFKFRVSSSEDVIEKVLAFGREHGIQESELERILLPEVAPMTGKIAT</sequence>
<name>C1N2T8_MICPC</name>
<dbReference type="AlphaFoldDB" id="C1N2T8"/>
<protein>
    <submittedName>
        <fullName evidence="3">Glycosyltransferase family 25 protein</fullName>
    </submittedName>
</protein>
<feature type="signal peptide" evidence="1">
    <location>
        <begin position="1"/>
        <end position="24"/>
    </location>
</feature>
<dbReference type="GeneID" id="9687582"/>
<proteinExistence type="predicted"/>
<dbReference type="EMBL" id="GG663745">
    <property type="protein sequence ID" value="EEH53645.1"/>
    <property type="molecule type" value="Genomic_DNA"/>
</dbReference>